<dbReference type="InterPro" id="IPR004175">
    <property type="entry name" value="RNA_CPDase"/>
</dbReference>
<gene>
    <name evidence="3" type="ORF">SAMN05660662_1734</name>
</gene>
<reference evidence="4" key="1">
    <citation type="submission" date="2016-10" db="EMBL/GenBank/DDBJ databases">
        <authorList>
            <person name="Varghese N."/>
            <person name="Submissions S."/>
        </authorList>
    </citation>
    <scope>NUCLEOTIDE SEQUENCE [LARGE SCALE GENOMIC DNA]</scope>
    <source>
        <strain evidence="4">DSM 44268</strain>
    </source>
</reference>
<dbReference type="NCBIfam" id="TIGR02258">
    <property type="entry name" value="2_5_ligase"/>
    <property type="match status" value="1"/>
</dbReference>
<dbReference type="RefSeq" id="WP_255362277.1">
    <property type="nucleotide sequence ID" value="NZ_FNBT01000002.1"/>
</dbReference>
<evidence type="ECO:0000313" key="4">
    <source>
        <dbReference type="Proteomes" id="UP000199406"/>
    </source>
</evidence>
<comment type="similarity">
    <text evidence="2">Belongs to the 2H phosphoesterase superfamily. ThpR family.</text>
</comment>
<dbReference type="EC" id="3.1.4.58" evidence="2"/>
<dbReference type="Proteomes" id="UP000199406">
    <property type="component" value="Unassembled WGS sequence"/>
</dbReference>
<evidence type="ECO:0000256" key="2">
    <source>
        <dbReference type="HAMAP-Rule" id="MF_01940"/>
    </source>
</evidence>
<protein>
    <recommendedName>
        <fullName evidence="2">RNA 2',3'-cyclic phosphodiesterase</fullName>
        <shortName evidence="2">RNA 2',3'-CPDase</shortName>
        <ecNumber evidence="2">3.1.4.58</ecNumber>
    </recommendedName>
</protein>
<dbReference type="EMBL" id="FNBT01000002">
    <property type="protein sequence ID" value="SDF28929.1"/>
    <property type="molecule type" value="Genomic_DNA"/>
</dbReference>
<comment type="function">
    <text evidence="2">Hydrolyzes RNA 2',3'-cyclic phosphodiester to an RNA 2'-phosphomonoester.</text>
</comment>
<dbReference type="PANTHER" id="PTHR35561">
    <property type="entry name" value="RNA 2',3'-CYCLIC PHOSPHODIESTERASE"/>
    <property type="match status" value="1"/>
</dbReference>
<dbReference type="InterPro" id="IPR009097">
    <property type="entry name" value="Cyclic_Pdiesterase"/>
</dbReference>
<keyword evidence="3" id="KW-0436">Ligase</keyword>
<evidence type="ECO:0000256" key="1">
    <source>
        <dbReference type="ARBA" id="ARBA00022801"/>
    </source>
</evidence>
<dbReference type="AlphaFoldDB" id="A0A1G7JWN3"/>
<feature type="short sequence motif" description="HXTX 1" evidence="2">
    <location>
        <begin position="43"/>
        <end position="46"/>
    </location>
</feature>
<evidence type="ECO:0000313" key="3">
    <source>
        <dbReference type="EMBL" id="SDF28929.1"/>
    </source>
</evidence>
<comment type="catalytic activity">
    <reaction evidence="2">
        <text>a 3'-end 2',3'-cyclophospho-ribonucleotide-RNA + H2O = a 3'-end 2'-phospho-ribonucleotide-RNA + H(+)</text>
        <dbReference type="Rhea" id="RHEA:11828"/>
        <dbReference type="Rhea" id="RHEA-COMP:10464"/>
        <dbReference type="Rhea" id="RHEA-COMP:17353"/>
        <dbReference type="ChEBI" id="CHEBI:15377"/>
        <dbReference type="ChEBI" id="CHEBI:15378"/>
        <dbReference type="ChEBI" id="CHEBI:83064"/>
        <dbReference type="ChEBI" id="CHEBI:173113"/>
        <dbReference type="EC" id="3.1.4.58"/>
    </reaction>
</comment>
<dbReference type="Gene3D" id="3.90.1140.10">
    <property type="entry name" value="Cyclic phosphodiesterase"/>
    <property type="match status" value="1"/>
</dbReference>
<dbReference type="GO" id="GO:0004113">
    <property type="term" value="F:2',3'-cyclic-nucleotide 3'-phosphodiesterase activity"/>
    <property type="evidence" value="ECO:0007669"/>
    <property type="project" value="InterPro"/>
</dbReference>
<dbReference type="PANTHER" id="PTHR35561:SF1">
    <property type="entry name" value="RNA 2',3'-CYCLIC PHOSPHODIESTERASE"/>
    <property type="match status" value="1"/>
</dbReference>
<proteinExistence type="inferred from homology"/>
<dbReference type="HAMAP" id="MF_01940">
    <property type="entry name" value="RNA_CPDase"/>
    <property type="match status" value="1"/>
</dbReference>
<dbReference type="SUPFAM" id="SSF55144">
    <property type="entry name" value="LigT-like"/>
    <property type="match status" value="1"/>
</dbReference>
<dbReference type="GO" id="GO:0008664">
    <property type="term" value="F:RNA 2',3'-cyclic 3'-phosphodiesterase activity"/>
    <property type="evidence" value="ECO:0007669"/>
    <property type="project" value="UniProtKB-EC"/>
</dbReference>
<feature type="active site" description="Proton donor" evidence="2">
    <location>
        <position position="43"/>
    </location>
</feature>
<dbReference type="GO" id="GO:0016874">
    <property type="term" value="F:ligase activity"/>
    <property type="evidence" value="ECO:0007669"/>
    <property type="project" value="UniProtKB-KW"/>
</dbReference>
<feature type="short sequence motif" description="HXTX 2" evidence="2">
    <location>
        <begin position="130"/>
        <end position="133"/>
    </location>
</feature>
<feature type="active site" description="Proton acceptor" evidence="2">
    <location>
        <position position="130"/>
    </location>
</feature>
<dbReference type="Pfam" id="PF13563">
    <property type="entry name" value="2_5_RNA_ligase2"/>
    <property type="match status" value="1"/>
</dbReference>
<keyword evidence="1 2" id="KW-0378">Hydrolase</keyword>
<sequence length="188" mass="19897">MTPARLFFAVDPPEAARTHLRLALDPVRALPGAPRWTEPERWHLTLLFLGAVPREVLPALAAGAAPVVGAAPPMRLRLAGAGRFGSLRRPSVAWAGVDGDVGALSALAGGLAGLARGLDLPVEDRPFRPHLTLGRWPPRRAADGTLTDRLAGYRGPAWPVGEVLLLESRLGAAPLYEVHHAYSMGAAL</sequence>
<organism evidence="3 4">
    <name type="scientific">Blastococcus aurantiacus</name>
    <dbReference type="NCBI Taxonomy" id="1550231"/>
    <lineage>
        <taxon>Bacteria</taxon>
        <taxon>Bacillati</taxon>
        <taxon>Actinomycetota</taxon>
        <taxon>Actinomycetes</taxon>
        <taxon>Geodermatophilales</taxon>
        <taxon>Geodermatophilaceae</taxon>
        <taxon>Blastococcus</taxon>
    </lineage>
</organism>
<accession>A0A1G7JWN3</accession>
<dbReference type="STRING" id="1550231.SAMN05660662_1734"/>
<name>A0A1G7JWN3_9ACTN</name>
<keyword evidence="4" id="KW-1185">Reference proteome</keyword>